<feature type="transmembrane region" description="Helical" evidence="1">
    <location>
        <begin position="258"/>
        <end position="279"/>
    </location>
</feature>
<name>A0ABQ4CUS1_9ACTN</name>
<dbReference type="NCBIfam" id="NF038134">
    <property type="entry name" value="choice_anch_M"/>
    <property type="match status" value="1"/>
</dbReference>
<evidence type="ECO:0000313" key="3">
    <source>
        <dbReference type="Proteomes" id="UP000604117"/>
    </source>
</evidence>
<dbReference type="RefSeq" id="WP_203715287.1">
    <property type="nucleotide sequence ID" value="NZ_BONE01000033.1"/>
</dbReference>
<keyword evidence="1" id="KW-1133">Transmembrane helix</keyword>
<dbReference type="NCBIfam" id="TIGR03769">
    <property type="entry name" value="P_ac_wall_RPT"/>
    <property type="match status" value="1"/>
</dbReference>
<accession>A0ABQ4CUS1</accession>
<gene>
    <name evidence="2" type="ORF">Asi02nite_41200</name>
</gene>
<reference evidence="2 3" key="1">
    <citation type="submission" date="2021-01" db="EMBL/GenBank/DDBJ databases">
        <title>Whole genome shotgun sequence of Asanoa siamensis NBRC 107932.</title>
        <authorList>
            <person name="Komaki H."/>
            <person name="Tamura T."/>
        </authorList>
    </citation>
    <scope>NUCLEOTIDE SEQUENCE [LARGE SCALE GENOMIC DNA]</scope>
    <source>
        <strain evidence="2 3">NBRC 107932</strain>
    </source>
</reference>
<protein>
    <recommendedName>
        <fullName evidence="4">Surface-anchored protein</fullName>
    </recommendedName>
</protein>
<evidence type="ECO:0008006" key="4">
    <source>
        <dbReference type="Google" id="ProtNLM"/>
    </source>
</evidence>
<evidence type="ECO:0000256" key="1">
    <source>
        <dbReference type="SAM" id="Phobius"/>
    </source>
</evidence>
<sequence length="294" mass="31300">MRTLGVLAVLALALAPSPSPDDLDQRVAADQTVTAGRAELGAGHVDIGPRYHDGEWTVLVHDDTVVPAVWRSPRDAVIRVPDAAVQDVPDDPAYAFLDQEPGTPVHVIPQTQDPDVVWVGWNTQDPGVMDAVARGVTMSLLGVQGPGALTVFLQSGSLDAPDVLWSSRQPYPQPVWVETNTHTHANWVFARPGVYLATVEFTAELAGGVTVTAREVLRFAVGDGTTADAAFAATFTNPLPSAVAPDRKADPPERGSHLLTSGVAVAGAVVAAGLVWVAWRSRRVRRRAEQEEQP</sequence>
<organism evidence="2 3">
    <name type="scientific">Asanoa siamensis</name>
    <dbReference type="NCBI Taxonomy" id="926357"/>
    <lineage>
        <taxon>Bacteria</taxon>
        <taxon>Bacillati</taxon>
        <taxon>Actinomycetota</taxon>
        <taxon>Actinomycetes</taxon>
        <taxon>Micromonosporales</taxon>
        <taxon>Micromonosporaceae</taxon>
        <taxon>Asanoa</taxon>
    </lineage>
</organism>
<keyword evidence="1" id="KW-0472">Membrane</keyword>
<proteinExistence type="predicted"/>
<keyword evidence="3" id="KW-1185">Reference proteome</keyword>
<keyword evidence="1" id="KW-0812">Transmembrane</keyword>
<dbReference type="EMBL" id="BONE01000033">
    <property type="protein sequence ID" value="GIF74602.1"/>
    <property type="molecule type" value="Genomic_DNA"/>
</dbReference>
<dbReference type="InterPro" id="IPR022435">
    <property type="entry name" value="Surface-anchored_actinobac"/>
</dbReference>
<comment type="caution">
    <text evidence="2">The sequence shown here is derived from an EMBL/GenBank/DDBJ whole genome shotgun (WGS) entry which is preliminary data.</text>
</comment>
<dbReference type="Proteomes" id="UP000604117">
    <property type="component" value="Unassembled WGS sequence"/>
</dbReference>
<evidence type="ECO:0000313" key="2">
    <source>
        <dbReference type="EMBL" id="GIF74602.1"/>
    </source>
</evidence>